<evidence type="ECO:0000313" key="3">
    <source>
        <dbReference type="EMBL" id="GIL70932.1"/>
    </source>
</evidence>
<keyword evidence="1" id="KW-1133">Transmembrane helix</keyword>
<reference evidence="3" key="1">
    <citation type="journal article" date="2021" name="Proc. Natl. Acad. Sci. U.S.A.">
        <title>Three genomes in the algal genus Volvox reveal the fate of a haploid sex-determining region after a transition to homothallism.</title>
        <authorList>
            <person name="Yamamoto K."/>
            <person name="Hamaji T."/>
            <person name="Kawai-Toyooka H."/>
            <person name="Matsuzaki R."/>
            <person name="Takahashi F."/>
            <person name="Nishimura Y."/>
            <person name="Kawachi M."/>
            <person name="Noguchi H."/>
            <person name="Minakuchi Y."/>
            <person name="Umen J.G."/>
            <person name="Toyoda A."/>
            <person name="Nozaki H."/>
        </authorList>
    </citation>
    <scope>NUCLEOTIDE SEQUENCE</scope>
    <source>
        <strain evidence="4">NIES-3785</strain>
        <strain evidence="3">NIES-3786</strain>
    </source>
</reference>
<feature type="transmembrane region" description="Helical" evidence="1">
    <location>
        <begin position="69"/>
        <end position="89"/>
    </location>
</feature>
<keyword evidence="1" id="KW-0812">Transmembrane</keyword>
<organism evidence="3 5">
    <name type="scientific">Volvox reticuliferus</name>
    <dbReference type="NCBI Taxonomy" id="1737510"/>
    <lineage>
        <taxon>Eukaryota</taxon>
        <taxon>Viridiplantae</taxon>
        <taxon>Chlorophyta</taxon>
        <taxon>core chlorophytes</taxon>
        <taxon>Chlorophyceae</taxon>
        <taxon>CS clade</taxon>
        <taxon>Chlamydomonadales</taxon>
        <taxon>Volvocaceae</taxon>
        <taxon>Volvox</taxon>
    </lineage>
</organism>
<dbReference type="Proteomes" id="UP000747110">
    <property type="component" value="Unassembled WGS sequence"/>
</dbReference>
<keyword evidence="1" id="KW-0472">Membrane</keyword>
<evidence type="ECO:0000313" key="5">
    <source>
        <dbReference type="Proteomes" id="UP000747110"/>
    </source>
</evidence>
<protein>
    <submittedName>
        <fullName evidence="3">Uncharacterized protein</fullName>
    </submittedName>
</protein>
<proteinExistence type="predicted"/>
<keyword evidence="5" id="KW-1185">Reference proteome</keyword>
<evidence type="ECO:0000256" key="1">
    <source>
        <dbReference type="SAM" id="Phobius"/>
    </source>
</evidence>
<keyword evidence="2" id="KW-0732">Signal</keyword>
<sequence>MDPLSAIIIRVLWNGNFQARPRPRRTSFVQALLLVATTLATTSSAQPQAGDSGDEGNHRAGFSTVLQYMTYSLMFASTLQLSISLIALLQMPRPHCLCYNEPFSDEARCYGTPGCVCANIRQLSAMFVLLWSLLLMCKLAIGYVYKKEWVGRPLTGGVDGVLSAALGVMPMRRTPCGLDPPGNCAALQHFGGKAATNRTFASNKFTGM</sequence>
<accession>A0A8J4C3S5</accession>
<evidence type="ECO:0000256" key="2">
    <source>
        <dbReference type="SAM" id="SignalP"/>
    </source>
</evidence>
<dbReference type="EMBL" id="BNCQ01000005">
    <property type="protein sequence ID" value="GIL98651.1"/>
    <property type="molecule type" value="Genomic_DNA"/>
</dbReference>
<dbReference type="EMBL" id="BNCP01000002">
    <property type="protein sequence ID" value="GIL70932.1"/>
    <property type="molecule type" value="Genomic_DNA"/>
</dbReference>
<dbReference type="Proteomes" id="UP000722791">
    <property type="component" value="Unassembled WGS sequence"/>
</dbReference>
<gene>
    <name evidence="3" type="ORF">Vretifemale_1596</name>
    <name evidence="4" type="ORF">Vretimale_4038</name>
</gene>
<feature type="chain" id="PRO_5036271489" evidence="2">
    <location>
        <begin position="45"/>
        <end position="208"/>
    </location>
</feature>
<dbReference type="AlphaFoldDB" id="A0A8J4C3S5"/>
<name>A0A8J4C3S5_9CHLO</name>
<comment type="caution">
    <text evidence="3">The sequence shown here is derived from an EMBL/GenBank/DDBJ whole genome shotgun (WGS) entry which is preliminary data.</text>
</comment>
<evidence type="ECO:0000313" key="4">
    <source>
        <dbReference type="EMBL" id="GIL98651.1"/>
    </source>
</evidence>
<feature type="transmembrane region" description="Helical" evidence="1">
    <location>
        <begin position="127"/>
        <end position="145"/>
    </location>
</feature>
<feature type="signal peptide" evidence="2">
    <location>
        <begin position="1"/>
        <end position="44"/>
    </location>
</feature>